<protein>
    <submittedName>
        <fullName evidence="2">Glycosyltransferase family 2 protein</fullName>
    </submittedName>
</protein>
<evidence type="ECO:0000313" key="2">
    <source>
        <dbReference type="EMBL" id="MFC3613025.1"/>
    </source>
</evidence>
<feature type="domain" description="Glycosyltransferase 2-like" evidence="1">
    <location>
        <begin position="5"/>
        <end position="164"/>
    </location>
</feature>
<dbReference type="InterPro" id="IPR001173">
    <property type="entry name" value="Glyco_trans_2-like"/>
</dbReference>
<dbReference type="PANTHER" id="PTHR22916:SF3">
    <property type="entry name" value="UDP-GLCNAC:BETAGAL BETA-1,3-N-ACETYLGLUCOSAMINYLTRANSFERASE-LIKE PROTEIN 1"/>
    <property type="match status" value="1"/>
</dbReference>
<name>A0ABV7TDR7_9RHOB</name>
<organism evidence="2 3">
    <name type="scientific">Lutimaribacter marinistellae</name>
    <dbReference type="NCBI Taxonomy" id="1820329"/>
    <lineage>
        <taxon>Bacteria</taxon>
        <taxon>Pseudomonadati</taxon>
        <taxon>Pseudomonadota</taxon>
        <taxon>Alphaproteobacteria</taxon>
        <taxon>Rhodobacterales</taxon>
        <taxon>Roseobacteraceae</taxon>
        <taxon>Lutimaribacter</taxon>
    </lineage>
</organism>
<accession>A0ABV7TDR7</accession>
<dbReference type="Gene3D" id="3.90.550.10">
    <property type="entry name" value="Spore Coat Polysaccharide Biosynthesis Protein SpsA, Chain A"/>
    <property type="match status" value="1"/>
</dbReference>
<keyword evidence="3" id="KW-1185">Reference proteome</keyword>
<dbReference type="Pfam" id="PF00535">
    <property type="entry name" value="Glycos_transf_2"/>
    <property type="match status" value="1"/>
</dbReference>
<dbReference type="EMBL" id="JBHRXI010000004">
    <property type="protein sequence ID" value="MFC3613025.1"/>
    <property type="molecule type" value="Genomic_DNA"/>
</dbReference>
<evidence type="ECO:0000313" key="3">
    <source>
        <dbReference type="Proteomes" id="UP001595629"/>
    </source>
</evidence>
<dbReference type="SUPFAM" id="SSF53448">
    <property type="entry name" value="Nucleotide-diphospho-sugar transferases"/>
    <property type="match status" value="1"/>
</dbReference>
<dbReference type="CDD" id="cd00761">
    <property type="entry name" value="Glyco_tranf_GTA_type"/>
    <property type="match status" value="1"/>
</dbReference>
<sequence>MPRFSIIIPFHAAADTIGSTLEGLLAQTFGDWEAICVNDRTPDNSAEIVASFAAADPRISLVHSPAPGPSAARNHGAKLAQAGLLAFCDADDLWEPSKLAQLDKAFADPEISGLFGQIEFFTNVPGDGRARSTVPQGALSIPALLAENPVCTMSNLTLRRQAFLKVGGLDPAAVHNEDLELLIRMVGEGYRIEGLDHLQLWYRTAPNGLSSNLAAMKQGRDHALRTAAAYGVRSTPEAEAVYMRYLARRALRLDSDLGEARAYAMAGLRESPRAFLLPARRGVATAFAVAVAPLLSRRVRHALFAH</sequence>
<evidence type="ECO:0000259" key="1">
    <source>
        <dbReference type="Pfam" id="PF00535"/>
    </source>
</evidence>
<dbReference type="InterPro" id="IPR029044">
    <property type="entry name" value="Nucleotide-diphossugar_trans"/>
</dbReference>
<dbReference type="PANTHER" id="PTHR22916">
    <property type="entry name" value="GLYCOSYLTRANSFERASE"/>
    <property type="match status" value="1"/>
</dbReference>
<proteinExistence type="predicted"/>
<dbReference type="Proteomes" id="UP001595629">
    <property type="component" value="Unassembled WGS sequence"/>
</dbReference>
<dbReference type="RefSeq" id="WP_386734204.1">
    <property type="nucleotide sequence ID" value="NZ_JBHRXI010000004.1"/>
</dbReference>
<reference evidence="3" key="1">
    <citation type="journal article" date="2019" name="Int. J. Syst. Evol. Microbiol.">
        <title>The Global Catalogue of Microorganisms (GCM) 10K type strain sequencing project: providing services to taxonomists for standard genome sequencing and annotation.</title>
        <authorList>
            <consortium name="The Broad Institute Genomics Platform"/>
            <consortium name="The Broad Institute Genome Sequencing Center for Infectious Disease"/>
            <person name="Wu L."/>
            <person name="Ma J."/>
        </authorList>
    </citation>
    <scope>NUCLEOTIDE SEQUENCE [LARGE SCALE GENOMIC DNA]</scope>
    <source>
        <strain evidence="3">KCTC 42911</strain>
    </source>
</reference>
<comment type="caution">
    <text evidence="2">The sequence shown here is derived from an EMBL/GenBank/DDBJ whole genome shotgun (WGS) entry which is preliminary data.</text>
</comment>
<gene>
    <name evidence="2" type="ORF">ACFORG_04570</name>
</gene>